<dbReference type="GO" id="GO:0006412">
    <property type="term" value="P:translation"/>
    <property type="evidence" value="ECO:0007669"/>
    <property type="project" value="InterPro"/>
</dbReference>
<dbReference type="EMBL" id="JAGTJQ010000004">
    <property type="protein sequence ID" value="KAH7033435.1"/>
    <property type="molecule type" value="Genomic_DNA"/>
</dbReference>
<dbReference type="GeneID" id="70188143"/>
<comment type="similarity">
    <text evidence="1">Belongs to the bacterial ribosomal protein bL34 family.</text>
</comment>
<keyword evidence="5" id="KW-1185">Reference proteome</keyword>
<evidence type="ECO:0000256" key="2">
    <source>
        <dbReference type="ARBA" id="ARBA00022980"/>
    </source>
</evidence>
<name>A0A9P8Y773_9PEZI</name>
<evidence type="ECO:0008006" key="6">
    <source>
        <dbReference type="Google" id="ProtNLM"/>
    </source>
</evidence>
<proteinExistence type="inferred from homology"/>
<protein>
    <recommendedName>
        <fullName evidence="6">Ribosomal protein L34-domain-containing protein</fullName>
    </recommendedName>
</protein>
<dbReference type="Proteomes" id="UP000756346">
    <property type="component" value="Unassembled WGS sequence"/>
</dbReference>
<reference evidence="4" key="1">
    <citation type="journal article" date="2021" name="Nat. Commun.">
        <title>Genetic determinants of endophytism in the Arabidopsis root mycobiome.</title>
        <authorList>
            <person name="Mesny F."/>
            <person name="Miyauchi S."/>
            <person name="Thiergart T."/>
            <person name="Pickel B."/>
            <person name="Atanasova L."/>
            <person name="Karlsson M."/>
            <person name="Huettel B."/>
            <person name="Barry K.W."/>
            <person name="Haridas S."/>
            <person name="Chen C."/>
            <person name="Bauer D."/>
            <person name="Andreopoulos W."/>
            <person name="Pangilinan J."/>
            <person name="LaButti K."/>
            <person name="Riley R."/>
            <person name="Lipzen A."/>
            <person name="Clum A."/>
            <person name="Drula E."/>
            <person name="Henrissat B."/>
            <person name="Kohler A."/>
            <person name="Grigoriev I.V."/>
            <person name="Martin F.M."/>
            <person name="Hacquard S."/>
        </authorList>
    </citation>
    <scope>NUCLEOTIDE SEQUENCE</scope>
    <source>
        <strain evidence="4">MPI-CAGE-CH-0230</strain>
    </source>
</reference>
<dbReference type="InterPro" id="IPR000271">
    <property type="entry name" value="Ribosomal_bL34"/>
</dbReference>
<evidence type="ECO:0000256" key="3">
    <source>
        <dbReference type="ARBA" id="ARBA00023274"/>
    </source>
</evidence>
<comment type="caution">
    <text evidence="4">The sequence shown here is derived from an EMBL/GenBank/DDBJ whole genome shotgun (WGS) entry which is preliminary data.</text>
</comment>
<keyword evidence="3" id="KW-0687">Ribonucleoprotein</keyword>
<keyword evidence="2" id="KW-0689">Ribosomal protein</keyword>
<dbReference type="GO" id="GO:0003735">
    <property type="term" value="F:structural constituent of ribosome"/>
    <property type="evidence" value="ECO:0007669"/>
    <property type="project" value="InterPro"/>
</dbReference>
<accession>A0A9P8Y773</accession>
<dbReference type="RefSeq" id="XP_046014267.1">
    <property type="nucleotide sequence ID" value="XM_046158597.1"/>
</dbReference>
<organism evidence="4 5">
    <name type="scientific">Microdochium trichocladiopsis</name>
    <dbReference type="NCBI Taxonomy" id="1682393"/>
    <lineage>
        <taxon>Eukaryota</taxon>
        <taxon>Fungi</taxon>
        <taxon>Dikarya</taxon>
        <taxon>Ascomycota</taxon>
        <taxon>Pezizomycotina</taxon>
        <taxon>Sordariomycetes</taxon>
        <taxon>Xylariomycetidae</taxon>
        <taxon>Xylariales</taxon>
        <taxon>Microdochiaceae</taxon>
        <taxon>Microdochium</taxon>
    </lineage>
</organism>
<evidence type="ECO:0000313" key="4">
    <source>
        <dbReference type="EMBL" id="KAH7033435.1"/>
    </source>
</evidence>
<evidence type="ECO:0000256" key="1">
    <source>
        <dbReference type="ARBA" id="ARBA00010111"/>
    </source>
</evidence>
<dbReference type="OrthoDB" id="431691at2759"/>
<gene>
    <name evidence="4" type="ORF">B0I36DRAFT_362101</name>
</gene>
<dbReference type="Gene3D" id="1.10.287.3980">
    <property type="match status" value="1"/>
</dbReference>
<dbReference type="GO" id="GO:0005840">
    <property type="term" value="C:ribosome"/>
    <property type="evidence" value="ECO:0007669"/>
    <property type="project" value="UniProtKB-KW"/>
</dbReference>
<dbReference type="Pfam" id="PF00468">
    <property type="entry name" value="Ribosomal_L34"/>
    <property type="match status" value="1"/>
</dbReference>
<dbReference type="AlphaFoldDB" id="A0A9P8Y773"/>
<dbReference type="GO" id="GO:1990904">
    <property type="term" value="C:ribonucleoprotein complex"/>
    <property type="evidence" value="ECO:0007669"/>
    <property type="project" value="UniProtKB-KW"/>
</dbReference>
<evidence type="ECO:0000313" key="5">
    <source>
        <dbReference type="Proteomes" id="UP000756346"/>
    </source>
</evidence>
<sequence>MRSTTLAASSCRAALQRASYTPTQTIITKRTFTSLPTLRPSLAARNPVFRSATNTLARLPSTPDATTTATATTTDAGVVADIVPKSSITSHPAFIGSAFQIRCGPRPNLERSSRLIRKRRSGFLARQRSQTGRKILQRRRVKGRRVLSM</sequence>